<dbReference type="InterPro" id="IPR043129">
    <property type="entry name" value="ATPase_NBD"/>
</dbReference>
<feature type="domain" description="Carbohydrate kinase FGGY C-terminal" evidence="5">
    <location>
        <begin position="355"/>
        <end position="464"/>
    </location>
</feature>
<dbReference type="Pfam" id="PF02782">
    <property type="entry name" value="FGGY_C"/>
    <property type="match status" value="1"/>
</dbReference>
<protein>
    <submittedName>
        <fullName evidence="6">Carbohydrate kinase</fullName>
    </submittedName>
</protein>
<accession>A0AA37W0T3</accession>
<dbReference type="InterPro" id="IPR050406">
    <property type="entry name" value="FGGY_Carb_Kinase"/>
</dbReference>
<dbReference type="RefSeq" id="WP_169902851.1">
    <property type="nucleotide sequence ID" value="NZ_BSNC01000004.1"/>
</dbReference>
<keyword evidence="2" id="KW-0808">Transferase</keyword>
<dbReference type="PANTHER" id="PTHR43095">
    <property type="entry name" value="SUGAR KINASE"/>
    <property type="match status" value="1"/>
</dbReference>
<dbReference type="InterPro" id="IPR000577">
    <property type="entry name" value="Carb_kinase_FGGY"/>
</dbReference>
<dbReference type="EMBL" id="BSNC01000004">
    <property type="protein sequence ID" value="GLP96490.1"/>
    <property type="molecule type" value="Genomic_DNA"/>
</dbReference>
<dbReference type="GO" id="GO:0016301">
    <property type="term" value="F:kinase activity"/>
    <property type="evidence" value="ECO:0007669"/>
    <property type="project" value="UniProtKB-KW"/>
</dbReference>
<evidence type="ECO:0000313" key="6">
    <source>
        <dbReference type="EMBL" id="GLP96490.1"/>
    </source>
</evidence>
<reference evidence="6" key="2">
    <citation type="submission" date="2023-01" db="EMBL/GenBank/DDBJ databases">
        <title>Draft genome sequence of Paraferrimonas sedimenticola strain NBRC 101628.</title>
        <authorList>
            <person name="Sun Q."/>
            <person name="Mori K."/>
        </authorList>
    </citation>
    <scope>NUCLEOTIDE SEQUENCE</scope>
    <source>
        <strain evidence="6">NBRC 101628</strain>
    </source>
</reference>
<dbReference type="InterPro" id="IPR018485">
    <property type="entry name" value="FGGY_C"/>
</dbReference>
<reference evidence="6" key="1">
    <citation type="journal article" date="2014" name="Int. J. Syst. Evol. Microbiol.">
        <title>Complete genome sequence of Corynebacterium casei LMG S-19264T (=DSM 44701T), isolated from a smear-ripened cheese.</title>
        <authorList>
            <consortium name="US DOE Joint Genome Institute (JGI-PGF)"/>
            <person name="Walter F."/>
            <person name="Albersmeier A."/>
            <person name="Kalinowski J."/>
            <person name="Ruckert C."/>
        </authorList>
    </citation>
    <scope>NUCLEOTIDE SEQUENCE</scope>
    <source>
        <strain evidence="6">NBRC 101628</strain>
    </source>
</reference>
<evidence type="ECO:0000313" key="7">
    <source>
        <dbReference type="Proteomes" id="UP001161422"/>
    </source>
</evidence>
<dbReference type="InterPro" id="IPR018484">
    <property type="entry name" value="FGGY_N"/>
</dbReference>
<comment type="caution">
    <text evidence="6">The sequence shown here is derived from an EMBL/GenBank/DDBJ whole genome shotgun (WGS) entry which is preliminary data.</text>
</comment>
<evidence type="ECO:0000259" key="5">
    <source>
        <dbReference type="Pfam" id="PF02782"/>
    </source>
</evidence>
<dbReference type="Pfam" id="PF00370">
    <property type="entry name" value="FGGY_N"/>
    <property type="match status" value="1"/>
</dbReference>
<comment type="similarity">
    <text evidence="1">Belongs to the FGGY kinase family.</text>
</comment>
<keyword evidence="7" id="KW-1185">Reference proteome</keyword>
<name>A0AA37W0T3_9GAMM</name>
<dbReference type="CDD" id="cd07779">
    <property type="entry name" value="ASKHA_NBD_FGGY_YgcE-like"/>
    <property type="match status" value="1"/>
</dbReference>
<evidence type="ECO:0000256" key="1">
    <source>
        <dbReference type="ARBA" id="ARBA00009156"/>
    </source>
</evidence>
<dbReference type="AlphaFoldDB" id="A0AA37W0T3"/>
<evidence type="ECO:0000256" key="2">
    <source>
        <dbReference type="ARBA" id="ARBA00022679"/>
    </source>
</evidence>
<dbReference type="SUPFAM" id="SSF53067">
    <property type="entry name" value="Actin-like ATPase domain"/>
    <property type="match status" value="2"/>
</dbReference>
<feature type="domain" description="Carbohydrate kinase FGGY N-terminal" evidence="4">
    <location>
        <begin position="12"/>
        <end position="256"/>
    </location>
</feature>
<evidence type="ECO:0000256" key="3">
    <source>
        <dbReference type="ARBA" id="ARBA00022777"/>
    </source>
</evidence>
<sequence>MAHSAKDTPTFVSLDYGTQSVRALLINAKGGVLDQAQLPTPRPIEASDPSAGLCEYRPEDCYQTLVSAIRQLVNQQHSGLNQLKGMALTTQRNCCLFLDAENRPLTPLVHWSDQRMAHRLKPMAWYYRLGFALVRVSKRIAFLRQRALVNWLAEHQPQTLNNTAKLEQLSGYLHWRMTAKWQDSEASQVGYLPFNFRQRRWYTTRNWRFQALAIKPQWLPTLISPTSPVGPLTPEFAREAGLAEGLMLYAAGADKACESYATGGGDAGVLNLSLGSAATLSLERKGYREALRYLPAFCSIDPNQHIVEIQLERGMWLFRYFIDQFGQQDCQRASELGVSVETYILERLAKMPPGADGLRLNPTWAPGIVFPGPNASGSVHGWRVNHTRWHLYQAALEGIAFTLKRQSSSVLKCKTDSIQRLRVSGGGSQNQFVVQMLANVFNLPAEVIQTHQSSALGAAMCVAVGSGVYPDLSSARSRMTQVLLRLEPNPAAVVQYQQVFQLWSSSEWQKSPF</sequence>
<evidence type="ECO:0000259" key="4">
    <source>
        <dbReference type="Pfam" id="PF00370"/>
    </source>
</evidence>
<organism evidence="6 7">
    <name type="scientific">Paraferrimonas sedimenticola</name>
    <dbReference type="NCBI Taxonomy" id="375674"/>
    <lineage>
        <taxon>Bacteria</taxon>
        <taxon>Pseudomonadati</taxon>
        <taxon>Pseudomonadota</taxon>
        <taxon>Gammaproteobacteria</taxon>
        <taxon>Alteromonadales</taxon>
        <taxon>Ferrimonadaceae</taxon>
        <taxon>Paraferrimonas</taxon>
    </lineage>
</organism>
<gene>
    <name evidence="6" type="ORF">GCM10007895_17960</name>
</gene>
<keyword evidence="3 6" id="KW-0418">Kinase</keyword>
<dbReference type="Proteomes" id="UP001161422">
    <property type="component" value="Unassembled WGS sequence"/>
</dbReference>
<dbReference type="PIRSF" id="PIRSF000538">
    <property type="entry name" value="GlpK"/>
    <property type="match status" value="1"/>
</dbReference>
<dbReference type="PANTHER" id="PTHR43095:SF5">
    <property type="entry name" value="XYLULOSE KINASE"/>
    <property type="match status" value="1"/>
</dbReference>
<proteinExistence type="inferred from homology"/>
<dbReference type="GO" id="GO:0005975">
    <property type="term" value="P:carbohydrate metabolic process"/>
    <property type="evidence" value="ECO:0007669"/>
    <property type="project" value="InterPro"/>
</dbReference>
<dbReference type="Gene3D" id="3.30.420.40">
    <property type="match status" value="2"/>
</dbReference>